<dbReference type="RefSeq" id="WP_157775250.1">
    <property type="nucleotide sequence ID" value="NZ_LT960614.1"/>
</dbReference>
<evidence type="ECO:0000313" key="3">
    <source>
        <dbReference type="Proteomes" id="UP000223606"/>
    </source>
</evidence>
<sequence length="45" mass="4952">MIFAPNIFLCQAIWQYRMTVLCASGMALVFVGAFSALHSSIQTGR</sequence>
<dbReference type="EMBL" id="LT960614">
    <property type="protein sequence ID" value="SON54282.1"/>
    <property type="molecule type" value="Genomic_DNA"/>
</dbReference>
<keyword evidence="1" id="KW-1133">Transmembrane helix</keyword>
<organism evidence="2 3">
    <name type="scientific">Hartmannibacter diazotrophicus</name>
    <dbReference type="NCBI Taxonomy" id="1482074"/>
    <lineage>
        <taxon>Bacteria</taxon>
        <taxon>Pseudomonadati</taxon>
        <taxon>Pseudomonadota</taxon>
        <taxon>Alphaproteobacteria</taxon>
        <taxon>Hyphomicrobiales</taxon>
        <taxon>Pleomorphomonadaceae</taxon>
        <taxon>Hartmannibacter</taxon>
    </lineage>
</organism>
<keyword evidence="1" id="KW-0472">Membrane</keyword>
<protein>
    <submittedName>
        <fullName evidence="2">Uncharacterized protein</fullName>
    </submittedName>
</protein>
<dbReference type="KEGG" id="hdi:HDIA_0741"/>
<reference evidence="3" key="1">
    <citation type="submission" date="2017-09" db="EMBL/GenBank/DDBJ databases">
        <title>Genome sequence of Nannocystis excedens DSM 71.</title>
        <authorList>
            <person name="Blom J."/>
        </authorList>
    </citation>
    <scope>NUCLEOTIDE SEQUENCE [LARGE SCALE GENOMIC DNA]</scope>
    <source>
        <strain evidence="3">type strain: E19</strain>
    </source>
</reference>
<dbReference type="Proteomes" id="UP000223606">
    <property type="component" value="Chromosome 1"/>
</dbReference>
<accession>A0A2C9D1T1</accession>
<evidence type="ECO:0000256" key="1">
    <source>
        <dbReference type="SAM" id="Phobius"/>
    </source>
</evidence>
<keyword evidence="3" id="KW-1185">Reference proteome</keyword>
<gene>
    <name evidence="2" type="ORF">HDIA_0741</name>
</gene>
<proteinExistence type="predicted"/>
<feature type="transmembrane region" description="Helical" evidence="1">
    <location>
        <begin position="16"/>
        <end position="37"/>
    </location>
</feature>
<name>A0A2C9D1T1_9HYPH</name>
<evidence type="ECO:0000313" key="2">
    <source>
        <dbReference type="EMBL" id="SON54282.1"/>
    </source>
</evidence>
<keyword evidence="1" id="KW-0812">Transmembrane</keyword>
<dbReference type="AlphaFoldDB" id="A0A2C9D1T1"/>